<keyword evidence="2" id="KW-1185">Reference proteome</keyword>
<evidence type="ECO:0000313" key="2">
    <source>
        <dbReference type="Proteomes" id="UP000198635"/>
    </source>
</evidence>
<proteinExistence type="predicted"/>
<sequence length="188" mass="21700">MMSIFKHSGPRKNTKISFRTDDETLDQLKSICRIENRTISSLIESVLTEYVLIHENGSQADQEKRLSPRKKCSIPAVILSDKNNQQSYFNCLIKSLSANSAQLVFKKIPDEENFYSDFFILFKLPKNDHPLLVSSKLIRSKCLENECMIVAKINCDTISDSELLQKYLLKIEFAENNDNKRHLLPNNQ</sequence>
<evidence type="ECO:0008006" key="3">
    <source>
        <dbReference type="Google" id="ProtNLM"/>
    </source>
</evidence>
<reference evidence="2" key="1">
    <citation type="submission" date="2016-10" db="EMBL/GenBank/DDBJ databases">
        <authorList>
            <person name="Varghese N."/>
            <person name="Submissions S."/>
        </authorList>
    </citation>
    <scope>NUCLEOTIDE SEQUENCE [LARGE SCALE GENOMIC DNA]</scope>
    <source>
        <strain evidence="2">DSM 5918</strain>
    </source>
</reference>
<accession>A0A1I3TBJ9</accession>
<organism evidence="1 2">
    <name type="scientific">Desulfomicrobium apsheronum</name>
    <dbReference type="NCBI Taxonomy" id="52560"/>
    <lineage>
        <taxon>Bacteria</taxon>
        <taxon>Pseudomonadati</taxon>
        <taxon>Thermodesulfobacteriota</taxon>
        <taxon>Desulfovibrionia</taxon>
        <taxon>Desulfovibrionales</taxon>
        <taxon>Desulfomicrobiaceae</taxon>
        <taxon>Desulfomicrobium</taxon>
    </lineage>
</organism>
<name>A0A1I3TBJ9_9BACT</name>
<gene>
    <name evidence="1" type="ORF">SAMN04488082_105147</name>
</gene>
<dbReference type="Proteomes" id="UP000198635">
    <property type="component" value="Unassembled WGS sequence"/>
</dbReference>
<dbReference type="EMBL" id="FORX01000005">
    <property type="protein sequence ID" value="SFJ67739.1"/>
    <property type="molecule type" value="Genomic_DNA"/>
</dbReference>
<dbReference type="AlphaFoldDB" id="A0A1I3TBJ9"/>
<protein>
    <recommendedName>
        <fullName evidence="3">PilZ domain-containing protein</fullName>
    </recommendedName>
</protein>
<evidence type="ECO:0000313" key="1">
    <source>
        <dbReference type="EMBL" id="SFJ67739.1"/>
    </source>
</evidence>